<dbReference type="PANTHER" id="PTHR34299:SF1">
    <property type="entry name" value="DIACYLGLYCEROL KINASE"/>
    <property type="match status" value="1"/>
</dbReference>
<comment type="subcellular location">
    <subcellularLocation>
        <location evidence="1">Cell membrane</location>
        <topology evidence="1">Multi-pass membrane protein</topology>
    </subcellularLocation>
</comment>
<evidence type="ECO:0000256" key="18">
    <source>
        <dbReference type="PIRSR" id="PIRSR600829-4"/>
    </source>
</evidence>
<dbReference type="GO" id="GO:0005524">
    <property type="term" value="F:ATP binding"/>
    <property type="evidence" value="ECO:0007669"/>
    <property type="project" value="UniProtKB-KW"/>
</dbReference>
<comment type="cofactor">
    <cofactor evidence="18">
        <name>Mg(2+)</name>
        <dbReference type="ChEBI" id="CHEBI:18420"/>
    </cofactor>
    <text evidence="18">Mn(2+), Zn(2+), Cd(2+) and Co(2+) support activity to lesser extents.</text>
</comment>
<dbReference type="CDD" id="cd14265">
    <property type="entry name" value="UDPK_IM_like"/>
    <property type="match status" value="1"/>
</dbReference>
<dbReference type="GO" id="GO:0008654">
    <property type="term" value="P:phospholipid biosynthetic process"/>
    <property type="evidence" value="ECO:0007669"/>
    <property type="project" value="UniProtKB-KW"/>
</dbReference>
<dbReference type="AlphaFoldDB" id="A0A1V4DE12"/>
<evidence type="ECO:0000256" key="10">
    <source>
        <dbReference type="ARBA" id="ARBA00022989"/>
    </source>
</evidence>
<evidence type="ECO:0000256" key="5">
    <source>
        <dbReference type="ARBA" id="ARBA00022679"/>
    </source>
</evidence>
<evidence type="ECO:0000313" key="20">
    <source>
        <dbReference type="EMBL" id="OPF86725.1"/>
    </source>
</evidence>
<keyword evidence="21" id="KW-1185">Reference proteome</keyword>
<gene>
    <name evidence="20" type="ORF">BW731_00200</name>
</gene>
<comment type="similarity">
    <text evidence="2">Belongs to the bacterial diacylglycerol kinase family.</text>
</comment>
<evidence type="ECO:0000256" key="13">
    <source>
        <dbReference type="ARBA" id="ARBA00023209"/>
    </source>
</evidence>
<dbReference type="InterPro" id="IPR036945">
    <property type="entry name" value="DAGK_sf"/>
</dbReference>
<evidence type="ECO:0000256" key="16">
    <source>
        <dbReference type="PIRSR" id="PIRSR600829-2"/>
    </source>
</evidence>
<proteinExistence type="inferred from homology"/>
<evidence type="ECO:0000256" key="3">
    <source>
        <dbReference type="ARBA" id="ARBA00022475"/>
    </source>
</evidence>
<evidence type="ECO:0000256" key="6">
    <source>
        <dbReference type="ARBA" id="ARBA00022692"/>
    </source>
</evidence>
<dbReference type="Pfam" id="PF01219">
    <property type="entry name" value="DAGK_prokar"/>
    <property type="match status" value="1"/>
</dbReference>
<keyword evidence="12 19" id="KW-0472">Membrane</keyword>
<keyword evidence="18" id="KW-0460">Magnesium</keyword>
<sequence>MRMAWNDKQTEKNRRFIQSLTHALYGLKTVIKEERNMKYHMLLGLSAVILGVFCHISIAEWLWLICAIVLVLMAEMTNTAFEVLVDLVTNKTYHPLAKKVKDMAAGMVLLSAFFALFVGMIIFLPKIISFLVGR</sequence>
<dbReference type="GO" id="GO:0016301">
    <property type="term" value="F:kinase activity"/>
    <property type="evidence" value="ECO:0007669"/>
    <property type="project" value="UniProtKB-KW"/>
</dbReference>
<feature type="binding site" evidence="16">
    <location>
        <position position="75"/>
    </location>
    <ligand>
        <name>substrate</name>
    </ligand>
</feature>
<feature type="binding site" evidence="17">
    <location>
        <begin position="101"/>
        <end position="102"/>
    </location>
    <ligand>
        <name>ATP</name>
        <dbReference type="ChEBI" id="CHEBI:30616"/>
    </ligand>
</feature>
<evidence type="ECO:0000256" key="8">
    <source>
        <dbReference type="ARBA" id="ARBA00022777"/>
    </source>
</evidence>
<evidence type="ECO:0000256" key="11">
    <source>
        <dbReference type="ARBA" id="ARBA00023098"/>
    </source>
</evidence>
<feature type="binding site" evidence="17">
    <location>
        <position position="34"/>
    </location>
    <ligand>
        <name>ATP</name>
        <dbReference type="ChEBI" id="CHEBI:30616"/>
    </ligand>
</feature>
<dbReference type="Gene3D" id="1.10.287.3610">
    <property type="match status" value="1"/>
</dbReference>
<feature type="binding site" evidence="18">
    <location>
        <position position="82"/>
    </location>
    <ligand>
        <name>a divalent metal cation</name>
        <dbReference type="ChEBI" id="CHEBI:60240"/>
    </ligand>
</feature>
<keyword evidence="8 20" id="KW-0418">Kinase</keyword>
<dbReference type="InterPro" id="IPR000829">
    <property type="entry name" value="DAGK"/>
</dbReference>
<evidence type="ECO:0000256" key="1">
    <source>
        <dbReference type="ARBA" id="ARBA00004651"/>
    </source>
</evidence>
<dbReference type="PANTHER" id="PTHR34299">
    <property type="entry name" value="DIACYLGLYCEROL KINASE"/>
    <property type="match status" value="1"/>
</dbReference>
<keyword evidence="10 19" id="KW-1133">Transmembrane helix</keyword>
<keyword evidence="18" id="KW-0479">Metal-binding</keyword>
<evidence type="ECO:0000256" key="19">
    <source>
        <dbReference type="SAM" id="Phobius"/>
    </source>
</evidence>
<name>A0A1V4DE12_9ENTE</name>
<keyword evidence="4" id="KW-0444">Lipid biosynthesis</keyword>
<evidence type="ECO:0000256" key="7">
    <source>
        <dbReference type="ARBA" id="ARBA00022741"/>
    </source>
</evidence>
<keyword evidence="7 17" id="KW-0547">Nucleotide-binding</keyword>
<keyword evidence="11" id="KW-0443">Lipid metabolism</keyword>
<feature type="transmembrane region" description="Helical" evidence="19">
    <location>
        <begin position="41"/>
        <end position="74"/>
    </location>
</feature>
<comment type="caution">
    <text evidence="20">The sequence shown here is derived from an EMBL/GenBank/DDBJ whole genome shotgun (WGS) entry which is preliminary data.</text>
</comment>
<evidence type="ECO:0000256" key="15">
    <source>
        <dbReference type="PIRSR" id="PIRSR600829-1"/>
    </source>
</evidence>
<dbReference type="GO" id="GO:0005886">
    <property type="term" value="C:plasma membrane"/>
    <property type="evidence" value="ECO:0007669"/>
    <property type="project" value="UniProtKB-SubCell"/>
</dbReference>
<reference evidence="20 21" key="1">
    <citation type="submission" date="2017-02" db="EMBL/GenBank/DDBJ databases">
        <title>Vagococcus cremeus sp. nov., isolated from the small intestine of a marten, Martes flavigula.</title>
        <authorList>
            <person name="Tak E.J."/>
            <person name="Bae J.-W."/>
        </authorList>
    </citation>
    <scope>NUCLEOTIDE SEQUENCE [LARGE SCALE GENOMIC DNA]</scope>
    <source>
        <strain evidence="20 21">D7T301</strain>
    </source>
</reference>
<dbReference type="EMBL" id="MVAB01000001">
    <property type="protein sequence ID" value="OPF86725.1"/>
    <property type="molecule type" value="Genomic_DNA"/>
</dbReference>
<feature type="binding site" evidence="17">
    <location>
        <position position="82"/>
    </location>
    <ligand>
        <name>ATP</name>
        <dbReference type="ChEBI" id="CHEBI:30616"/>
    </ligand>
</feature>
<feature type="transmembrane region" description="Helical" evidence="19">
    <location>
        <begin position="103"/>
        <end position="124"/>
    </location>
</feature>
<keyword evidence="3" id="KW-1003">Cell membrane</keyword>
<evidence type="ECO:0000313" key="21">
    <source>
        <dbReference type="Proteomes" id="UP000189970"/>
    </source>
</evidence>
<keyword evidence="5" id="KW-0808">Transferase</keyword>
<feature type="active site" description="Proton acceptor" evidence="15">
    <location>
        <position position="75"/>
    </location>
</feature>
<keyword evidence="9 17" id="KW-0067">ATP-binding</keyword>
<evidence type="ECO:0000256" key="9">
    <source>
        <dbReference type="ARBA" id="ARBA00022840"/>
    </source>
</evidence>
<evidence type="ECO:0000256" key="12">
    <source>
        <dbReference type="ARBA" id="ARBA00023136"/>
    </source>
</evidence>
<organism evidence="20 21">
    <name type="scientific">Vagococcus martis</name>
    <dbReference type="NCBI Taxonomy" id="1768210"/>
    <lineage>
        <taxon>Bacteria</taxon>
        <taxon>Bacillati</taxon>
        <taxon>Bacillota</taxon>
        <taxon>Bacilli</taxon>
        <taxon>Lactobacillales</taxon>
        <taxon>Enterococcaceae</taxon>
        <taxon>Vagococcus</taxon>
    </lineage>
</organism>
<feature type="binding site" evidence="17">
    <location>
        <position position="14"/>
    </location>
    <ligand>
        <name>ATP</name>
        <dbReference type="ChEBI" id="CHEBI:30616"/>
    </ligand>
</feature>
<protein>
    <submittedName>
        <fullName evidence="20">UDP kinase</fullName>
    </submittedName>
</protein>
<accession>A0A1V4DE12</accession>
<evidence type="ECO:0000256" key="17">
    <source>
        <dbReference type="PIRSR" id="PIRSR600829-3"/>
    </source>
</evidence>
<keyword evidence="14" id="KW-1208">Phospholipid metabolism</keyword>
<evidence type="ECO:0000256" key="2">
    <source>
        <dbReference type="ARBA" id="ARBA00005967"/>
    </source>
</evidence>
<evidence type="ECO:0000256" key="4">
    <source>
        <dbReference type="ARBA" id="ARBA00022516"/>
    </source>
</evidence>
<keyword evidence="13" id="KW-0594">Phospholipid biosynthesis</keyword>
<dbReference type="Proteomes" id="UP000189970">
    <property type="component" value="Unassembled WGS sequence"/>
</dbReference>
<keyword evidence="6 19" id="KW-0812">Transmembrane</keyword>
<evidence type="ECO:0000256" key="14">
    <source>
        <dbReference type="ARBA" id="ARBA00023264"/>
    </source>
</evidence>
<feature type="binding site" evidence="16">
    <location>
        <position position="14"/>
    </location>
    <ligand>
        <name>substrate</name>
    </ligand>
</feature>
<dbReference type="InterPro" id="IPR033717">
    <property type="entry name" value="UDPK"/>
</dbReference>
<feature type="binding site" evidence="18">
    <location>
        <position position="34"/>
    </location>
    <ligand>
        <name>a divalent metal cation</name>
        <dbReference type="ChEBI" id="CHEBI:60240"/>
    </ligand>
</feature>
<dbReference type="GO" id="GO:0046872">
    <property type="term" value="F:metal ion binding"/>
    <property type="evidence" value="ECO:0007669"/>
    <property type="project" value="UniProtKB-KW"/>
</dbReference>